<evidence type="ECO:0000313" key="4">
    <source>
        <dbReference type="Proteomes" id="UP001370100"/>
    </source>
</evidence>
<comment type="caution">
    <text evidence="3">The sequence shown here is derived from an EMBL/GenBank/DDBJ whole genome shotgun (WGS) entry which is preliminary data.</text>
</comment>
<protein>
    <submittedName>
        <fullName evidence="3">Uncharacterized protein</fullName>
    </submittedName>
</protein>
<evidence type="ECO:0000256" key="2">
    <source>
        <dbReference type="SAM" id="Phobius"/>
    </source>
</evidence>
<proteinExistence type="predicted"/>
<dbReference type="EMBL" id="JBBEGL010000002">
    <property type="protein sequence ID" value="MEJ2886130.1"/>
    <property type="molecule type" value="Genomic_DNA"/>
</dbReference>
<gene>
    <name evidence="3" type="ORF">WCD41_06675</name>
</gene>
<evidence type="ECO:0000313" key="3">
    <source>
        <dbReference type="EMBL" id="MEJ2886130.1"/>
    </source>
</evidence>
<keyword evidence="2" id="KW-1133">Transmembrane helix</keyword>
<feature type="region of interest" description="Disordered" evidence="1">
    <location>
        <begin position="662"/>
        <end position="699"/>
    </location>
</feature>
<dbReference type="InterPro" id="IPR027417">
    <property type="entry name" value="P-loop_NTPase"/>
</dbReference>
<evidence type="ECO:0000256" key="1">
    <source>
        <dbReference type="SAM" id="MobiDB-lite"/>
    </source>
</evidence>
<feature type="compositionally biased region" description="Basic and acidic residues" evidence="1">
    <location>
        <begin position="662"/>
        <end position="671"/>
    </location>
</feature>
<organism evidence="3 4">
    <name type="scientific">Actinomycetospora aeridis</name>
    <dbReference type="NCBI Taxonomy" id="3129231"/>
    <lineage>
        <taxon>Bacteria</taxon>
        <taxon>Bacillati</taxon>
        <taxon>Actinomycetota</taxon>
        <taxon>Actinomycetes</taxon>
        <taxon>Pseudonocardiales</taxon>
        <taxon>Pseudonocardiaceae</taxon>
        <taxon>Actinomycetospora</taxon>
    </lineage>
</organism>
<dbReference type="Gene3D" id="3.40.50.300">
    <property type="entry name" value="P-loop containing nucleotide triphosphate hydrolases"/>
    <property type="match status" value="1"/>
</dbReference>
<name>A0ABU8N162_9PSEU</name>
<accession>A0ABU8N162</accession>
<keyword evidence="2" id="KW-0812">Transmembrane</keyword>
<dbReference type="RefSeq" id="WP_337712618.1">
    <property type="nucleotide sequence ID" value="NZ_JBBEGL010000002.1"/>
</dbReference>
<feature type="transmembrane region" description="Helical" evidence="2">
    <location>
        <begin position="128"/>
        <end position="145"/>
    </location>
</feature>
<feature type="compositionally biased region" description="Acidic residues" evidence="1">
    <location>
        <begin position="554"/>
        <end position="568"/>
    </location>
</feature>
<dbReference type="Proteomes" id="UP001370100">
    <property type="component" value="Unassembled WGS sequence"/>
</dbReference>
<keyword evidence="4" id="KW-1185">Reference proteome</keyword>
<reference evidence="3 4" key="1">
    <citation type="submission" date="2024-03" db="EMBL/GenBank/DDBJ databases">
        <title>Actinomycetospora sp. OC33-EN06, a novel actinomycete isolated from wild orchid (Aerides multiflora).</title>
        <authorList>
            <person name="Suriyachadkun C."/>
        </authorList>
    </citation>
    <scope>NUCLEOTIDE SEQUENCE [LARGE SCALE GENOMIC DNA]</scope>
    <source>
        <strain evidence="3 4">OC33-EN06</strain>
    </source>
</reference>
<feature type="transmembrane region" description="Helical" evidence="2">
    <location>
        <begin position="104"/>
        <end position="122"/>
    </location>
</feature>
<feature type="region of interest" description="Disordered" evidence="1">
    <location>
        <begin position="527"/>
        <end position="618"/>
    </location>
</feature>
<keyword evidence="2" id="KW-0472">Membrane</keyword>
<sequence length="699" mass="75883">MSPTQPVAPRPAHEVIAGWSETLRTTRHVTLPPLVAVGLGVVGTLAHLYVVAAAVFTALWVWGVWVSACSIPDLPQRSAVPKPLESSSQWERVWLSGRRNVERVFAIGALVSAGGWSAAVSWFGPTVWLAVVGLVLLAPLWAAWFQHRRVRLSVEVELDVSAWGDGAEVGLPGTAARALAAGAGWFSLKVSPKRGEDRRLHTHDMYRASIPRIAALFGVRARDVTMKESEREAEVTFVVRTVARETVAPPLDLTMDRIAGPKRLGTTDDGEVVNTALYLDGREGKGAGGQHRVSIGVTGSGKSSEANVDCAISARAVDDMLIVWDFSYGAAELRAWADCTVWFCYTPEQAMDSLRWVIALCEHRGANMRSRFHKPSKKRPGFTIVADELASMFAPQLLDQTASLIDAANAEHEVQQRVALWTSGLRLFRKYAGKVRGTTQYGVDASLGGETAKQQLTMFRTVFRCARDQDAAQIVPLALARTSTFPMDKPGTAHHIGPTTESGGQRLRVDYLDDATIATMVEAWKDHQPSPEALTDHPLWVNRNRRPPEREGESLDDATDTDGDDDEEGGRPALEDPAGGPATVEGSAAARELPAVPPAPETVPEPETVREPARRRMTTNDQTLMAVWGTLATQGWVASSAIASVHGYSPRWASKVLGQLEREGKAQRDGNGKATRWKAIPKEDWPSDRVPVGSGTGAR</sequence>